<accession>A0A6M3XZC7</accession>
<organism evidence="1">
    <name type="scientific">viral metagenome</name>
    <dbReference type="NCBI Taxonomy" id="1070528"/>
    <lineage>
        <taxon>unclassified sequences</taxon>
        <taxon>metagenomes</taxon>
        <taxon>organismal metagenomes</taxon>
    </lineage>
</organism>
<protein>
    <submittedName>
        <fullName evidence="1">Uncharacterized protein</fullName>
    </submittedName>
</protein>
<proteinExistence type="predicted"/>
<gene>
    <name evidence="1" type="ORF">TM448B02983_0005</name>
</gene>
<dbReference type="AlphaFoldDB" id="A0A6M3XZC7"/>
<name>A0A6M3XZC7_9ZZZZ</name>
<evidence type="ECO:0000313" key="1">
    <source>
        <dbReference type="EMBL" id="QJI02164.1"/>
    </source>
</evidence>
<reference evidence="1" key="1">
    <citation type="submission" date="2020-03" db="EMBL/GenBank/DDBJ databases">
        <title>The deep terrestrial virosphere.</title>
        <authorList>
            <person name="Holmfeldt K."/>
            <person name="Nilsson E."/>
            <person name="Simone D."/>
            <person name="Lopez-Fernandez M."/>
            <person name="Wu X."/>
            <person name="de Brujin I."/>
            <person name="Lundin D."/>
            <person name="Andersson A."/>
            <person name="Bertilsson S."/>
            <person name="Dopson M."/>
        </authorList>
    </citation>
    <scope>NUCLEOTIDE SEQUENCE</scope>
    <source>
        <strain evidence="1">TM448B02983</strain>
    </source>
</reference>
<sequence>MADVSLRYDGAFTKYVEYIKALQGGELKKANSVAARGVASRIKDIVAQKYRTYREQPYGLGRTAILRGKDKGHWPERPGRSITSTMSLLANNVVVVPVMGEGYRIQIRDGVFHPDPKPGYPEGVPLQLMASWIENAHPVEIPMTLRMMVYLKLLREGKGGFGTKTTGRSLGKTGDMEVGSLVFTPPQRPVWRAVAMRITSPEVTGMYTKDLARRIRQLAKNYGVQFLR</sequence>
<dbReference type="EMBL" id="MT144979">
    <property type="protein sequence ID" value="QJI02164.1"/>
    <property type="molecule type" value="Genomic_DNA"/>
</dbReference>